<organism evidence="1 2">
    <name type="scientific">Clostridium celatum DSM 1785</name>
    <dbReference type="NCBI Taxonomy" id="545697"/>
    <lineage>
        <taxon>Bacteria</taxon>
        <taxon>Bacillati</taxon>
        <taxon>Bacillota</taxon>
        <taxon>Clostridia</taxon>
        <taxon>Eubacteriales</taxon>
        <taxon>Clostridiaceae</taxon>
        <taxon>Clostridium</taxon>
    </lineage>
</organism>
<dbReference type="PATRIC" id="fig|545697.3.peg.353"/>
<dbReference type="AlphaFoldDB" id="L1QN55"/>
<name>L1QN55_9CLOT</name>
<dbReference type="Proteomes" id="UP000010420">
    <property type="component" value="Unassembled WGS sequence"/>
</dbReference>
<keyword evidence="2" id="KW-1185">Reference proteome</keyword>
<accession>L1QN55</accession>
<evidence type="ECO:0000313" key="1">
    <source>
        <dbReference type="EMBL" id="EKY29002.1"/>
    </source>
</evidence>
<dbReference type="InterPro" id="IPR021229">
    <property type="entry name" value="DUF2800"/>
</dbReference>
<dbReference type="Pfam" id="PF10926">
    <property type="entry name" value="DUF2800"/>
    <property type="match status" value="1"/>
</dbReference>
<dbReference type="HOGENOM" id="CLU_1438787_0_0_9"/>
<dbReference type="eggNOG" id="ENOG50325KJ">
    <property type="taxonomic scope" value="Bacteria"/>
</dbReference>
<gene>
    <name evidence="1" type="ORF">HMPREF0216_00361</name>
</gene>
<dbReference type="STRING" id="545697.HMPREF0216_00361"/>
<proteinExistence type="predicted"/>
<sequence>MEKYRIVNKINCFNNFKEDNKLIANYAKARLGKKLKLQDYEDYSEKLIKITEDKRFNKFANTLGNIAYEILDGIVSKSFCNDKGSNIFIGVKVNININEISISKIVDVVIVGKEKIEVIKISSFDYDRLSPKEDMELRLMAFGAAKIFSKITKSNTISLICIQPNLRESTVYDMKVNKLIRECEEAFM</sequence>
<evidence type="ECO:0000313" key="2">
    <source>
        <dbReference type="Proteomes" id="UP000010420"/>
    </source>
</evidence>
<dbReference type="EMBL" id="AMEZ01000013">
    <property type="protein sequence ID" value="EKY29002.1"/>
    <property type="molecule type" value="Genomic_DNA"/>
</dbReference>
<dbReference type="RefSeq" id="WP_005210374.1">
    <property type="nucleotide sequence ID" value="NZ_KB291607.1"/>
</dbReference>
<comment type="caution">
    <text evidence="1">The sequence shown here is derived from an EMBL/GenBank/DDBJ whole genome shotgun (WGS) entry which is preliminary data.</text>
</comment>
<reference evidence="1 2" key="1">
    <citation type="submission" date="2012-05" db="EMBL/GenBank/DDBJ databases">
        <authorList>
            <person name="Weinstock G."/>
            <person name="Sodergren E."/>
            <person name="Lobos E.A."/>
            <person name="Fulton L."/>
            <person name="Fulton R."/>
            <person name="Courtney L."/>
            <person name="Fronick C."/>
            <person name="O'Laughlin M."/>
            <person name="Godfrey J."/>
            <person name="Wilson R.M."/>
            <person name="Miner T."/>
            <person name="Farmer C."/>
            <person name="Delehaunty K."/>
            <person name="Cordes M."/>
            <person name="Minx P."/>
            <person name="Tomlinson C."/>
            <person name="Chen J."/>
            <person name="Wollam A."/>
            <person name="Pepin K.H."/>
            <person name="Bhonagiri V."/>
            <person name="Zhang X."/>
            <person name="Suruliraj S."/>
            <person name="Warren W."/>
            <person name="Mitreva M."/>
            <person name="Mardis E.R."/>
            <person name="Wilson R.K."/>
        </authorList>
    </citation>
    <scope>NUCLEOTIDE SEQUENCE [LARGE SCALE GENOMIC DNA]</scope>
    <source>
        <strain evidence="1 2">DSM 1785</strain>
    </source>
</reference>
<protein>
    <submittedName>
        <fullName evidence="1">Uncharacterized protein</fullName>
    </submittedName>
</protein>